<dbReference type="PROSITE" id="PS51031">
    <property type="entry name" value="BESS"/>
    <property type="match status" value="1"/>
</dbReference>
<evidence type="ECO:0000256" key="1">
    <source>
        <dbReference type="PROSITE-ProRule" id="PRU00371"/>
    </source>
</evidence>
<name>A0A9P0LED0_ACAOB</name>
<dbReference type="Proteomes" id="UP001152888">
    <property type="component" value="Unassembled WGS sequence"/>
</dbReference>
<comment type="subcellular location">
    <subcellularLocation>
        <location evidence="1">Nucleus</location>
    </subcellularLocation>
</comment>
<dbReference type="AlphaFoldDB" id="A0A9P0LED0"/>
<feature type="domain" description="BESS" evidence="3">
    <location>
        <begin position="182"/>
        <end position="221"/>
    </location>
</feature>
<feature type="domain" description="MADF" evidence="2">
    <location>
        <begin position="10"/>
        <end position="111"/>
    </location>
</feature>
<sequence length="295" mass="34343">MERAVFDNEKFISLVEPNPCLWDIAHPDYCDRNKKQQRWVEIAKQMCDNFEEMTAAQQNEYGKDLQKKWKNLRNYFARELAKRKKKKSGDGASWKTYIFFEQLSFLMRCSSNRETTSNFTEENRTIEEASDHEQNEYVTPLRPIHVQKKRKVASETDHNTEIVGLLKANLAQRQTNDIMLDNDGDRHFLLSLLPDFRRVPIDKKMDVKLAMIQSIKSALLPTQSAFNYNHVQHLPFYPSAPNPPSTQHLPIHKSSSSQVHVYGHPSYTHSHLSPHSSSNTSFIELQCSHPLTPFR</sequence>
<evidence type="ECO:0008006" key="6">
    <source>
        <dbReference type="Google" id="ProtNLM"/>
    </source>
</evidence>
<dbReference type="InterPro" id="IPR039353">
    <property type="entry name" value="TF_Adf1"/>
</dbReference>
<evidence type="ECO:0000313" key="4">
    <source>
        <dbReference type="EMBL" id="CAH1989616.1"/>
    </source>
</evidence>
<protein>
    <recommendedName>
        <fullName evidence="6">MADF domain-containing protein</fullName>
    </recommendedName>
</protein>
<evidence type="ECO:0000259" key="3">
    <source>
        <dbReference type="PROSITE" id="PS51031"/>
    </source>
</evidence>
<proteinExistence type="predicted"/>
<dbReference type="SMART" id="SM00595">
    <property type="entry name" value="MADF"/>
    <property type="match status" value="1"/>
</dbReference>
<dbReference type="Pfam" id="PF02944">
    <property type="entry name" value="BESS"/>
    <property type="match status" value="1"/>
</dbReference>
<dbReference type="PANTHER" id="PTHR12243:SF67">
    <property type="entry name" value="COREPRESSOR OF PANGOLIN, ISOFORM A-RELATED"/>
    <property type="match status" value="1"/>
</dbReference>
<keyword evidence="1" id="KW-0539">Nucleus</keyword>
<dbReference type="GO" id="GO:0005634">
    <property type="term" value="C:nucleus"/>
    <property type="evidence" value="ECO:0007669"/>
    <property type="project" value="UniProtKB-SubCell"/>
</dbReference>
<dbReference type="EMBL" id="CAKOFQ010007067">
    <property type="protein sequence ID" value="CAH1989616.1"/>
    <property type="molecule type" value="Genomic_DNA"/>
</dbReference>
<accession>A0A9P0LED0</accession>
<dbReference type="GO" id="GO:0003677">
    <property type="term" value="F:DNA binding"/>
    <property type="evidence" value="ECO:0007669"/>
    <property type="project" value="InterPro"/>
</dbReference>
<dbReference type="PROSITE" id="PS51029">
    <property type="entry name" value="MADF"/>
    <property type="match status" value="1"/>
</dbReference>
<keyword evidence="5" id="KW-1185">Reference proteome</keyword>
<dbReference type="PANTHER" id="PTHR12243">
    <property type="entry name" value="MADF DOMAIN TRANSCRIPTION FACTOR"/>
    <property type="match status" value="1"/>
</dbReference>
<organism evidence="4 5">
    <name type="scientific">Acanthoscelides obtectus</name>
    <name type="common">Bean weevil</name>
    <name type="synonym">Bruchus obtectus</name>
    <dbReference type="NCBI Taxonomy" id="200917"/>
    <lineage>
        <taxon>Eukaryota</taxon>
        <taxon>Metazoa</taxon>
        <taxon>Ecdysozoa</taxon>
        <taxon>Arthropoda</taxon>
        <taxon>Hexapoda</taxon>
        <taxon>Insecta</taxon>
        <taxon>Pterygota</taxon>
        <taxon>Neoptera</taxon>
        <taxon>Endopterygota</taxon>
        <taxon>Coleoptera</taxon>
        <taxon>Polyphaga</taxon>
        <taxon>Cucujiformia</taxon>
        <taxon>Chrysomeloidea</taxon>
        <taxon>Chrysomelidae</taxon>
        <taxon>Bruchinae</taxon>
        <taxon>Bruchini</taxon>
        <taxon>Acanthoscelides</taxon>
    </lineage>
</organism>
<evidence type="ECO:0000259" key="2">
    <source>
        <dbReference type="PROSITE" id="PS51029"/>
    </source>
</evidence>
<dbReference type="Pfam" id="PF10545">
    <property type="entry name" value="MADF_DNA_bdg"/>
    <property type="match status" value="1"/>
</dbReference>
<evidence type="ECO:0000313" key="5">
    <source>
        <dbReference type="Proteomes" id="UP001152888"/>
    </source>
</evidence>
<dbReference type="InterPro" id="IPR004210">
    <property type="entry name" value="BESS_motif"/>
</dbReference>
<reference evidence="4" key="1">
    <citation type="submission" date="2022-03" db="EMBL/GenBank/DDBJ databases">
        <authorList>
            <person name="Sayadi A."/>
        </authorList>
    </citation>
    <scope>NUCLEOTIDE SEQUENCE</scope>
</reference>
<dbReference type="OrthoDB" id="6628980at2759"/>
<gene>
    <name evidence="4" type="ORF">ACAOBT_LOCUS19132</name>
</gene>
<comment type="caution">
    <text evidence="4">The sequence shown here is derived from an EMBL/GenBank/DDBJ whole genome shotgun (WGS) entry which is preliminary data.</text>
</comment>
<dbReference type="InterPro" id="IPR006578">
    <property type="entry name" value="MADF-dom"/>
</dbReference>